<gene>
    <name evidence="1" type="ORF">ACFO3E_12575</name>
</gene>
<dbReference type="EMBL" id="JBHSFZ010000025">
    <property type="protein sequence ID" value="MFC4595024.1"/>
    <property type="molecule type" value="Genomic_DNA"/>
</dbReference>
<sequence>MTGTETGWTATASATLEQAVKASFLFKFAPFVEWPPSAFPGSDRSFTICISGEDPFGNVLDDVIRGQKMANRPVRVRRVKLESGMAGCHMLFAGRSADKDYAPFAPITGQPVLTVADRDGGPPGAMIQFVVQSGRVRFQIDDSAARASHLKISSKLLGLAIAVDRK</sequence>
<proteinExistence type="predicted"/>
<organism evidence="1 2">
    <name type="scientific">Sphingobium tyrosinilyticum</name>
    <dbReference type="NCBI Taxonomy" id="2715436"/>
    <lineage>
        <taxon>Bacteria</taxon>
        <taxon>Pseudomonadati</taxon>
        <taxon>Pseudomonadota</taxon>
        <taxon>Alphaproteobacteria</taxon>
        <taxon>Sphingomonadales</taxon>
        <taxon>Sphingomonadaceae</taxon>
        <taxon>Sphingobium</taxon>
    </lineage>
</organism>
<accession>A0ABV9F1P5</accession>
<dbReference type="Pfam" id="PF13689">
    <property type="entry name" value="DUF4154"/>
    <property type="match status" value="1"/>
</dbReference>
<evidence type="ECO:0000313" key="2">
    <source>
        <dbReference type="Proteomes" id="UP001595957"/>
    </source>
</evidence>
<dbReference type="InterPro" id="IPR025293">
    <property type="entry name" value="YfiR/HmsC-like"/>
</dbReference>
<evidence type="ECO:0000313" key="1">
    <source>
        <dbReference type="EMBL" id="MFC4595024.1"/>
    </source>
</evidence>
<name>A0ABV9F1P5_9SPHN</name>
<reference evidence="2" key="1">
    <citation type="journal article" date="2019" name="Int. J. Syst. Evol. Microbiol.">
        <title>The Global Catalogue of Microorganisms (GCM) 10K type strain sequencing project: providing services to taxonomists for standard genome sequencing and annotation.</title>
        <authorList>
            <consortium name="The Broad Institute Genomics Platform"/>
            <consortium name="The Broad Institute Genome Sequencing Center for Infectious Disease"/>
            <person name="Wu L."/>
            <person name="Ma J."/>
        </authorList>
    </citation>
    <scope>NUCLEOTIDE SEQUENCE [LARGE SCALE GENOMIC DNA]</scope>
    <source>
        <strain evidence="2">NBRC 103632</strain>
    </source>
</reference>
<comment type="caution">
    <text evidence="1">The sequence shown here is derived from an EMBL/GenBank/DDBJ whole genome shotgun (WGS) entry which is preliminary data.</text>
</comment>
<dbReference type="Proteomes" id="UP001595957">
    <property type="component" value="Unassembled WGS sequence"/>
</dbReference>
<keyword evidence="2" id="KW-1185">Reference proteome</keyword>
<protein>
    <submittedName>
        <fullName evidence="1">YfiR family protein</fullName>
    </submittedName>
</protein>